<evidence type="ECO:0000313" key="11">
    <source>
        <dbReference type="EMBL" id="MCT7359730.1"/>
    </source>
</evidence>
<keyword evidence="8 10" id="KW-0472">Membrane</keyword>
<reference evidence="11" key="2">
    <citation type="submission" date="2022-08" db="EMBL/GenBank/DDBJ databases">
        <authorList>
            <person name="Dong C."/>
        </authorList>
    </citation>
    <scope>NUCLEOTIDE SEQUENCE</scope>
    <source>
        <strain evidence="11">59MF3M-4</strain>
    </source>
</reference>
<dbReference type="Gene3D" id="3.55.40.10">
    <property type="entry name" value="minor pseudopilin epsh domain"/>
    <property type="match status" value="1"/>
</dbReference>
<dbReference type="NCBIfam" id="TIGR02532">
    <property type="entry name" value="IV_pilin_GFxxxE"/>
    <property type="match status" value="1"/>
</dbReference>
<dbReference type="GO" id="GO:0005886">
    <property type="term" value="C:plasma membrane"/>
    <property type="evidence" value="ECO:0007669"/>
    <property type="project" value="UniProtKB-SubCell"/>
</dbReference>
<dbReference type="PRINTS" id="PR00885">
    <property type="entry name" value="BCTERIALGSPH"/>
</dbReference>
<name>A0A9X2WG65_9GAMM</name>
<proteinExistence type="predicted"/>
<reference evidence="11" key="1">
    <citation type="journal article" date="2022" name="Front. Microbiol.">
        <title>Genome-based taxonomic rearrangement of Oceanobacter-related bacteria including the description of Thalassolituus hydrocarbonoclasticus sp. nov. and Thalassolituus pacificus sp. nov. and emended description of the genus Thalassolituus.</title>
        <authorList>
            <person name="Dong C."/>
            <person name="Wei L."/>
            <person name="Wang J."/>
            <person name="Lai Q."/>
            <person name="Huang Z."/>
            <person name="Shao Z."/>
        </authorList>
    </citation>
    <scope>NUCLEOTIDE SEQUENCE</scope>
    <source>
        <strain evidence="11">59MF3M-4</strain>
    </source>
</reference>
<protein>
    <recommendedName>
        <fullName evidence="2">Type II secretion system protein H</fullName>
    </recommendedName>
    <alternativeName>
        <fullName evidence="9">General secretion pathway protein H</fullName>
    </alternativeName>
</protein>
<feature type="transmembrane region" description="Helical" evidence="10">
    <location>
        <begin position="12"/>
        <end position="30"/>
    </location>
</feature>
<evidence type="ECO:0000256" key="2">
    <source>
        <dbReference type="ARBA" id="ARBA00021549"/>
    </source>
</evidence>
<evidence type="ECO:0000256" key="7">
    <source>
        <dbReference type="ARBA" id="ARBA00022989"/>
    </source>
</evidence>
<accession>A0A9X2WG65</accession>
<comment type="caution">
    <text evidence="11">The sequence shown here is derived from an EMBL/GenBank/DDBJ whole genome shotgun (WGS) entry which is preliminary data.</text>
</comment>
<dbReference type="Proteomes" id="UP001147830">
    <property type="component" value="Unassembled WGS sequence"/>
</dbReference>
<organism evidence="11 12">
    <name type="scientific">Thalassolituus pacificus</name>
    <dbReference type="NCBI Taxonomy" id="2975440"/>
    <lineage>
        <taxon>Bacteria</taxon>
        <taxon>Pseudomonadati</taxon>
        <taxon>Pseudomonadota</taxon>
        <taxon>Gammaproteobacteria</taxon>
        <taxon>Oceanospirillales</taxon>
        <taxon>Oceanospirillaceae</taxon>
        <taxon>Thalassolituus</taxon>
    </lineage>
</organism>
<dbReference type="InterPro" id="IPR045584">
    <property type="entry name" value="Pilin-like"/>
</dbReference>
<sequence>MHKQLQRGFTLLEVMVVLAIIGGLLAMATLSSGDRQAQDQTTQFAHHLSALFAAYRQEAVFQNIDLGVAMDEQTLQLLSFQDVNSQEFSANKTREELDKLSKNPWQPYSGSLKSQLEAPEHVFIALTVEGQQVDFDSLLDEDDGAKPALMFLSSDEYTPYQLTLTHDSDDHFQVMIHGDGFGAPLIKVETYED</sequence>
<keyword evidence="6 10" id="KW-0812">Transmembrane</keyword>
<dbReference type="Pfam" id="PF07963">
    <property type="entry name" value="N_methyl"/>
    <property type="match status" value="1"/>
</dbReference>
<dbReference type="InterPro" id="IPR002416">
    <property type="entry name" value="T2SS_protein-GspH"/>
</dbReference>
<dbReference type="InterPro" id="IPR049875">
    <property type="entry name" value="TypeII_GspH"/>
</dbReference>
<dbReference type="NCBIfam" id="TIGR01708">
    <property type="entry name" value="typeII_sec_gspH"/>
    <property type="match status" value="1"/>
</dbReference>
<keyword evidence="4" id="KW-0488">Methylation</keyword>
<evidence type="ECO:0000256" key="5">
    <source>
        <dbReference type="ARBA" id="ARBA00022519"/>
    </source>
</evidence>
<keyword evidence="12" id="KW-1185">Reference proteome</keyword>
<dbReference type="PROSITE" id="PS00409">
    <property type="entry name" value="PROKAR_NTER_METHYL"/>
    <property type="match status" value="1"/>
</dbReference>
<comment type="subcellular location">
    <subcellularLocation>
        <location evidence="1">Cell inner membrane</location>
        <topology evidence="1">Single-pass membrane protein</topology>
    </subcellularLocation>
</comment>
<evidence type="ECO:0000313" key="12">
    <source>
        <dbReference type="Proteomes" id="UP001147830"/>
    </source>
</evidence>
<evidence type="ECO:0000256" key="9">
    <source>
        <dbReference type="ARBA" id="ARBA00030775"/>
    </source>
</evidence>
<dbReference type="InterPro" id="IPR012902">
    <property type="entry name" value="N_methyl_site"/>
</dbReference>
<evidence type="ECO:0000256" key="6">
    <source>
        <dbReference type="ARBA" id="ARBA00022692"/>
    </source>
</evidence>
<evidence type="ECO:0000256" key="1">
    <source>
        <dbReference type="ARBA" id="ARBA00004377"/>
    </source>
</evidence>
<evidence type="ECO:0000256" key="8">
    <source>
        <dbReference type="ARBA" id="ARBA00023136"/>
    </source>
</evidence>
<dbReference type="AlphaFoldDB" id="A0A9X2WG65"/>
<dbReference type="EMBL" id="JAOANI010000019">
    <property type="protein sequence ID" value="MCT7359730.1"/>
    <property type="molecule type" value="Genomic_DNA"/>
</dbReference>
<keyword evidence="7 10" id="KW-1133">Transmembrane helix</keyword>
<keyword evidence="5" id="KW-0997">Cell inner membrane</keyword>
<dbReference type="SUPFAM" id="SSF54523">
    <property type="entry name" value="Pili subunits"/>
    <property type="match status" value="1"/>
</dbReference>
<keyword evidence="3" id="KW-1003">Cell membrane</keyword>
<evidence type="ECO:0000256" key="4">
    <source>
        <dbReference type="ARBA" id="ARBA00022481"/>
    </source>
</evidence>
<dbReference type="RefSeq" id="WP_260976590.1">
    <property type="nucleotide sequence ID" value="NZ_JAOANI010000019.1"/>
</dbReference>
<dbReference type="GO" id="GO:0015628">
    <property type="term" value="P:protein secretion by the type II secretion system"/>
    <property type="evidence" value="ECO:0007669"/>
    <property type="project" value="InterPro"/>
</dbReference>
<dbReference type="GO" id="GO:0015627">
    <property type="term" value="C:type II protein secretion system complex"/>
    <property type="evidence" value="ECO:0007669"/>
    <property type="project" value="InterPro"/>
</dbReference>
<evidence type="ECO:0000256" key="10">
    <source>
        <dbReference type="SAM" id="Phobius"/>
    </source>
</evidence>
<gene>
    <name evidence="11" type="primary">gspH</name>
    <name evidence="11" type="ORF">NYR02_11990</name>
</gene>
<evidence type="ECO:0000256" key="3">
    <source>
        <dbReference type="ARBA" id="ARBA00022475"/>
    </source>
</evidence>